<dbReference type="RefSeq" id="XP_045960774.1">
    <property type="nucleotide sequence ID" value="XM_046095157.1"/>
</dbReference>
<dbReference type="Proteomes" id="UP000758603">
    <property type="component" value="Unassembled WGS sequence"/>
</dbReference>
<organism evidence="3 4">
    <name type="scientific">Truncatella angustata</name>
    <dbReference type="NCBI Taxonomy" id="152316"/>
    <lineage>
        <taxon>Eukaryota</taxon>
        <taxon>Fungi</taxon>
        <taxon>Dikarya</taxon>
        <taxon>Ascomycota</taxon>
        <taxon>Pezizomycotina</taxon>
        <taxon>Sordariomycetes</taxon>
        <taxon>Xylariomycetidae</taxon>
        <taxon>Amphisphaeriales</taxon>
        <taxon>Sporocadaceae</taxon>
        <taxon>Truncatella</taxon>
    </lineage>
</organism>
<name>A0A9P9A108_9PEZI</name>
<evidence type="ECO:0000313" key="4">
    <source>
        <dbReference type="Proteomes" id="UP000758603"/>
    </source>
</evidence>
<gene>
    <name evidence="3" type="ORF">BKA67DRAFT_159169</name>
</gene>
<keyword evidence="3" id="KW-0489">Methyltransferase</keyword>
<feature type="compositionally biased region" description="Basic and acidic residues" evidence="2">
    <location>
        <begin position="1"/>
        <end position="18"/>
    </location>
</feature>
<proteinExistence type="inferred from homology"/>
<dbReference type="PANTHER" id="PTHR43591:SF102">
    <property type="entry name" value="S-ADENOSYL-L-METHIONINE-DEPENDENT METHYLTRANSFERASE"/>
    <property type="match status" value="1"/>
</dbReference>
<dbReference type="GeneID" id="70124050"/>
<dbReference type="GO" id="GO:0008168">
    <property type="term" value="F:methyltransferase activity"/>
    <property type="evidence" value="ECO:0007669"/>
    <property type="project" value="UniProtKB-KW"/>
</dbReference>
<comment type="similarity">
    <text evidence="1">Belongs to the methyltransferase superfamily. LaeA methyltransferase family.</text>
</comment>
<protein>
    <submittedName>
        <fullName evidence="3">S-adenosyl-L-methionine-dependent methyltransferase</fullName>
    </submittedName>
</protein>
<keyword evidence="4" id="KW-1185">Reference proteome</keyword>
<evidence type="ECO:0000256" key="1">
    <source>
        <dbReference type="ARBA" id="ARBA00038158"/>
    </source>
</evidence>
<feature type="region of interest" description="Disordered" evidence="2">
    <location>
        <begin position="1"/>
        <end position="53"/>
    </location>
</feature>
<sequence>MASPTHDQDDAAQYREINDGQPSLSQAPAVIPTLNLPREENDDNSAGDNDSAIDIESYRSSTYSITSSVAERLEENGRTYHTYKEGKYMLPNDETELNRLDLQHRMWEITLDDQLHLAPLEPSPQRVLDIATGSGIWAIDFANKYPSAVVTGTDLSAVQPEYIPQNCEFQIDDADDEWLFSRPFDYIHGRACATCFKSHREVFRKAYDNLRPGGYFEMQDLDLQTSEDGSIEGTTLTVIQENVHAALASAGMRWDNASNYRQWMEEVGFEDVTEIVYRWPSNPYWPSDPKEKTLGAWFLAQVGCGLLESVCTRIFMTKLGWSRERLNEFLTKAEKDLKDRKIKAYSPVYVVYGRKPRTLSAE</sequence>
<dbReference type="InterPro" id="IPR029063">
    <property type="entry name" value="SAM-dependent_MTases_sf"/>
</dbReference>
<evidence type="ECO:0000256" key="2">
    <source>
        <dbReference type="SAM" id="MobiDB-lite"/>
    </source>
</evidence>
<reference evidence="3" key="1">
    <citation type="journal article" date="2021" name="Nat. Commun.">
        <title>Genetic determinants of endophytism in the Arabidopsis root mycobiome.</title>
        <authorList>
            <person name="Mesny F."/>
            <person name="Miyauchi S."/>
            <person name="Thiergart T."/>
            <person name="Pickel B."/>
            <person name="Atanasova L."/>
            <person name="Karlsson M."/>
            <person name="Huettel B."/>
            <person name="Barry K.W."/>
            <person name="Haridas S."/>
            <person name="Chen C."/>
            <person name="Bauer D."/>
            <person name="Andreopoulos W."/>
            <person name="Pangilinan J."/>
            <person name="LaButti K."/>
            <person name="Riley R."/>
            <person name="Lipzen A."/>
            <person name="Clum A."/>
            <person name="Drula E."/>
            <person name="Henrissat B."/>
            <person name="Kohler A."/>
            <person name="Grigoriev I.V."/>
            <person name="Martin F.M."/>
            <person name="Hacquard S."/>
        </authorList>
    </citation>
    <scope>NUCLEOTIDE SEQUENCE</scope>
    <source>
        <strain evidence="3">MPI-SDFR-AT-0073</strain>
    </source>
</reference>
<dbReference type="Pfam" id="PF13489">
    <property type="entry name" value="Methyltransf_23"/>
    <property type="match status" value="1"/>
</dbReference>
<dbReference type="Gene3D" id="3.40.50.150">
    <property type="entry name" value="Vaccinia Virus protein VP39"/>
    <property type="match status" value="1"/>
</dbReference>
<dbReference type="PANTHER" id="PTHR43591">
    <property type="entry name" value="METHYLTRANSFERASE"/>
    <property type="match status" value="1"/>
</dbReference>
<accession>A0A9P9A108</accession>
<keyword evidence="3" id="KW-0808">Transferase</keyword>
<evidence type="ECO:0000313" key="3">
    <source>
        <dbReference type="EMBL" id="KAH6656540.1"/>
    </source>
</evidence>
<dbReference type="CDD" id="cd02440">
    <property type="entry name" value="AdoMet_MTases"/>
    <property type="match status" value="1"/>
</dbReference>
<dbReference type="AlphaFoldDB" id="A0A9P9A108"/>
<comment type="caution">
    <text evidence="3">The sequence shown here is derived from an EMBL/GenBank/DDBJ whole genome shotgun (WGS) entry which is preliminary data.</text>
</comment>
<dbReference type="OrthoDB" id="2013972at2759"/>
<dbReference type="EMBL" id="JAGPXC010000002">
    <property type="protein sequence ID" value="KAH6656540.1"/>
    <property type="molecule type" value="Genomic_DNA"/>
</dbReference>
<dbReference type="GO" id="GO:0032259">
    <property type="term" value="P:methylation"/>
    <property type="evidence" value="ECO:0007669"/>
    <property type="project" value="UniProtKB-KW"/>
</dbReference>
<dbReference type="SUPFAM" id="SSF53335">
    <property type="entry name" value="S-adenosyl-L-methionine-dependent methyltransferases"/>
    <property type="match status" value="1"/>
</dbReference>